<comment type="caution">
    <text evidence="2">The sequence shown here is derived from an EMBL/GenBank/DDBJ whole genome shotgun (WGS) entry which is preliminary data.</text>
</comment>
<accession>C0D9F0</accession>
<dbReference type="GO" id="GO:0016787">
    <property type="term" value="F:hydrolase activity"/>
    <property type="evidence" value="ECO:0007669"/>
    <property type="project" value="InterPro"/>
</dbReference>
<dbReference type="InterPro" id="IPR004843">
    <property type="entry name" value="Calcineurin-like_PHP"/>
</dbReference>
<feature type="domain" description="Calcineurin-like phosphoesterase" evidence="1">
    <location>
        <begin position="2"/>
        <end position="134"/>
    </location>
</feature>
<gene>
    <name evidence="2" type="ORF">CLOSTASPAR_05899</name>
</gene>
<organism evidence="2 3">
    <name type="scientific">[Clostridium] asparagiforme DSM 15981</name>
    <dbReference type="NCBI Taxonomy" id="518636"/>
    <lineage>
        <taxon>Bacteria</taxon>
        <taxon>Bacillati</taxon>
        <taxon>Bacillota</taxon>
        <taxon>Clostridia</taxon>
        <taxon>Lachnospirales</taxon>
        <taxon>Lachnospiraceae</taxon>
        <taxon>Enterocloster</taxon>
    </lineage>
</organism>
<dbReference type="HOGENOM" id="CLU_092313_0_0_9"/>
<dbReference type="RefSeq" id="WP_007718010.1">
    <property type="nucleotide sequence ID" value="NZ_GG657592.1"/>
</dbReference>
<evidence type="ECO:0000313" key="2">
    <source>
        <dbReference type="EMBL" id="EEG52042.1"/>
    </source>
</evidence>
<reference evidence="2 3" key="1">
    <citation type="submission" date="2009-02" db="EMBL/GenBank/DDBJ databases">
        <title>Draft genome sequence of Clostridium asparagiforme (DSM 15981).</title>
        <authorList>
            <person name="Sudarsanam P."/>
            <person name="Ley R."/>
            <person name="Guruge J."/>
            <person name="Turnbaugh P.J."/>
            <person name="Mahowald M."/>
            <person name="Liep D."/>
            <person name="Gordon J."/>
        </authorList>
    </citation>
    <scope>NUCLEOTIDE SEQUENCE [LARGE SCALE GENOMIC DNA]</scope>
    <source>
        <strain evidence="2 3">DSM 15981</strain>
    </source>
</reference>
<dbReference type="Proteomes" id="UP000004756">
    <property type="component" value="Unassembled WGS sequence"/>
</dbReference>
<name>C0D9F0_9FIRM</name>
<dbReference type="Pfam" id="PF00149">
    <property type="entry name" value="Metallophos"/>
    <property type="match status" value="1"/>
</dbReference>
<protein>
    <submittedName>
        <fullName evidence="2">Ser/Thr phosphatase family protein</fullName>
    </submittedName>
</protein>
<proteinExistence type="predicted"/>
<sequence>MRNWYIADTHFGHCNVIRFDGRPFGDVEEMDRVLMENWNARVGDGDDVYVLGDFCYRSARGPVWYLKRLKGRKHLVTGNHDRTLLADTGAVACFESIDKMMFVEEEQGPVCLCHFPIAEWNGFYRNSWHVYGHIHNQRSETYEFMKSRERALNAGCMINNYSPVRFQELVENNRRWREAPVRDEKIL</sequence>
<dbReference type="Gene3D" id="3.60.21.10">
    <property type="match status" value="1"/>
</dbReference>
<evidence type="ECO:0000259" key="1">
    <source>
        <dbReference type="Pfam" id="PF00149"/>
    </source>
</evidence>
<dbReference type="InterPro" id="IPR029052">
    <property type="entry name" value="Metallo-depent_PP-like"/>
</dbReference>
<evidence type="ECO:0000313" key="3">
    <source>
        <dbReference type="Proteomes" id="UP000004756"/>
    </source>
</evidence>
<keyword evidence="3" id="KW-1185">Reference proteome</keyword>
<dbReference type="AlphaFoldDB" id="C0D9F0"/>
<dbReference type="EMBL" id="ACCJ01000490">
    <property type="protein sequence ID" value="EEG52042.1"/>
    <property type="molecule type" value="Genomic_DNA"/>
</dbReference>
<dbReference type="SUPFAM" id="SSF56300">
    <property type="entry name" value="Metallo-dependent phosphatases"/>
    <property type="match status" value="1"/>
</dbReference>